<organism evidence="2 3">
    <name type="scientific">Nelumbo nucifera</name>
    <name type="common">Sacred lotus</name>
    <dbReference type="NCBI Taxonomy" id="4432"/>
    <lineage>
        <taxon>Eukaryota</taxon>
        <taxon>Viridiplantae</taxon>
        <taxon>Streptophyta</taxon>
        <taxon>Embryophyta</taxon>
        <taxon>Tracheophyta</taxon>
        <taxon>Spermatophyta</taxon>
        <taxon>Magnoliopsida</taxon>
        <taxon>Proteales</taxon>
        <taxon>Nelumbonaceae</taxon>
        <taxon>Nelumbo</taxon>
    </lineage>
</organism>
<dbReference type="Proteomes" id="UP000607653">
    <property type="component" value="Unassembled WGS sequence"/>
</dbReference>
<gene>
    <name evidence="2" type="ORF">HUJ06_031624</name>
</gene>
<feature type="region of interest" description="Disordered" evidence="1">
    <location>
        <begin position="1"/>
        <end position="41"/>
    </location>
</feature>
<evidence type="ECO:0000256" key="1">
    <source>
        <dbReference type="SAM" id="MobiDB-lite"/>
    </source>
</evidence>
<sequence length="41" mass="5158">MKISWRKKGEEEREREREKENKPNTIQGEKKRNNQIQKHHE</sequence>
<reference evidence="2 3" key="1">
    <citation type="journal article" date="2020" name="Mol. Biol. Evol.">
        <title>Distinct Expression and Methylation Patterns for Genes with Different Fates following a Single Whole-Genome Duplication in Flowering Plants.</title>
        <authorList>
            <person name="Shi T."/>
            <person name="Rahmani R.S."/>
            <person name="Gugger P.F."/>
            <person name="Wang M."/>
            <person name="Li H."/>
            <person name="Zhang Y."/>
            <person name="Li Z."/>
            <person name="Wang Q."/>
            <person name="Van de Peer Y."/>
            <person name="Marchal K."/>
            <person name="Chen J."/>
        </authorList>
    </citation>
    <scope>NUCLEOTIDE SEQUENCE [LARGE SCALE GENOMIC DNA]</scope>
    <source>
        <tissue evidence="2">Leaf</tissue>
    </source>
</reference>
<dbReference type="EMBL" id="DUZY01000002">
    <property type="protein sequence ID" value="DAD30156.1"/>
    <property type="molecule type" value="Genomic_DNA"/>
</dbReference>
<comment type="caution">
    <text evidence="2">The sequence shown here is derived from an EMBL/GenBank/DDBJ whole genome shotgun (WGS) entry which is preliminary data.</text>
</comment>
<dbReference type="AlphaFoldDB" id="A0A822YGT3"/>
<evidence type="ECO:0000313" key="2">
    <source>
        <dbReference type="EMBL" id="DAD30156.1"/>
    </source>
</evidence>
<accession>A0A822YGT3</accession>
<proteinExistence type="predicted"/>
<name>A0A822YGT3_NELNU</name>
<evidence type="ECO:0000313" key="3">
    <source>
        <dbReference type="Proteomes" id="UP000607653"/>
    </source>
</evidence>
<keyword evidence="3" id="KW-1185">Reference proteome</keyword>
<protein>
    <submittedName>
        <fullName evidence="2">Uncharacterized protein</fullName>
    </submittedName>
</protein>
<feature type="compositionally biased region" description="Basic and acidic residues" evidence="1">
    <location>
        <begin position="7"/>
        <end position="32"/>
    </location>
</feature>